<name>A0A4Q4ZB82_9ACTN</name>
<keyword evidence="3" id="KW-1185">Reference proteome</keyword>
<feature type="transmembrane region" description="Helical" evidence="1">
    <location>
        <begin position="123"/>
        <end position="143"/>
    </location>
</feature>
<keyword evidence="1" id="KW-0812">Transmembrane</keyword>
<gene>
    <name evidence="2" type="ORF">EKO23_14955</name>
</gene>
<evidence type="ECO:0000313" key="2">
    <source>
        <dbReference type="EMBL" id="RYP84805.1"/>
    </source>
</evidence>
<protein>
    <submittedName>
        <fullName evidence="2">Uncharacterized protein</fullName>
    </submittedName>
</protein>
<comment type="caution">
    <text evidence="2">The sequence shown here is derived from an EMBL/GenBank/DDBJ whole genome shotgun (WGS) entry which is preliminary data.</text>
</comment>
<dbReference type="AlphaFoldDB" id="A0A4Q4ZB82"/>
<reference evidence="2 3" key="1">
    <citation type="submission" date="2019-01" db="EMBL/GenBank/DDBJ databases">
        <title>Nocardioides guangzhouensis sp. nov., an actinobacterium isolated from soil.</title>
        <authorList>
            <person name="Fu Y."/>
            <person name="Cai Y."/>
            <person name="Lin Z."/>
            <person name="Chen P."/>
        </authorList>
    </citation>
    <scope>NUCLEOTIDE SEQUENCE [LARGE SCALE GENOMIC DNA]</scope>
    <source>
        <strain evidence="2 3">130</strain>
    </source>
</reference>
<dbReference type="Proteomes" id="UP000295198">
    <property type="component" value="Unassembled WGS sequence"/>
</dbReference>
<evidence type="ECO:0000313" key="3">
    <source>
        <dbReference type="Proteomes" id="UP000295198"/>
    </source>
</evidence>
<sequence>MRRPLLLALLGLGAMMFGAAFLVVGTLVPDRALDLPDCAKGVADTTCLETVPGSFEVQPGVNRRVLLAFRADDGRSSSRSVSSSDIENLDRWVSGVLHGGSLVAAETGGGERTWFGPPWFRTWRVLAVTGLVGGALLLAAAWWSSRRRPGGPPPRLPPA</sequence>
<organism evidence="2 3">
    <name type="scientific">Nocardioides guangzhouensis</name>
    <dbReference type="NCBI Taxonomy" id="2497878"/>
    <lineage>
        <taxon>Bacteria</taxon>
        <taxon>Bacillati</taxon>
        <taxon>Actinomycetota</taxon>
        <taxon>Actinomycetes</taxon>
        <taxon>Propionibacteriales</taxon>
        <taxon>Nocardioidaceae</taxon>
        <taxon>Nocardioides</taxon>
    </lineage>
</organism>
<accession>A0A4Q4ZB82</accession>
<evidence type="ECO:0000256" key="1">
    <source>
        <dbReference type="SAM" id="Phobius"/>
    </source>
</evidence>
<dbReference type="RefSeq" id="WP_134718654.1">
    <property type="nucleotide sequence ID" value="NZ_SDKM01000021.1"/>
</dbReference>
<proteinExistence type="predicted"/>
<keyword evidence="1" id="KW-0472">Membrane</keyword>
<dbReference type="EMBL" id="SDKM01000021">
    <property type="protein sequence ID" value="RYP84805.1"/>
    <property type="molecule type" value="Genomic_DNA"/>
</dbReference>
<keyword evidence="1" id="KW-1133">Transmembrane helix</keyword>